<dbReference type="Proteomes" id="UP001231189">
    <property type="component" value="Unassembled WGS sequence"/>
</dbReference>
<reference evidence="2" key="1">
    <citation type="submission" date="2023-07" db="EMBL/GenBank/DDBJ databases">
        <title>A chromosome-level genome assembly of Lolium multiflorum.</title>
        <authorList>
            <person name="Chen Y."/>
            <person name="Copetti D."/>
            <person name="Kolliker R."/>
            <person name="Studer B."/>
        </authorList>
    </citation>
    <scope>NUCLEOTIDE SEQUENCE</scope>
    <source>
        <strain evidence="2">02402/16</strain>
        <tissue evidence="2">Leaf</tissue>
    </source>
</reference>
<dbReference type="EMBL" id="JAUUTY010000005">
    <property type="protein sequence ID" value="KAK1630363.1"/>
    <property type="molecule type" value="Genomic_DNA"/>
</dbReference>
<dbReference type="Pfam" id="PF13966">
    <property type="entry name" value="zf-RVT"/>
    <property type="match status" value="1"/>
</dbReference>
<dbReference type="EMBL" id="JAUUTY010000005">
    <property type="protein sequence ID" value="KAK1630467.1"/>
    <property type="molecule type" value="Genomic_DNA"/>
</dbReference>
<proteinExistence type="predicted"/>
<dbReference type="InterPro" id="IPR000477">
    <property type="entry name" value="RT_dom"/>
</dbReference>
<gene>
    <name evidence="2" type="ORF">QYE76_004678</name>
    <name evidence="3" type="ORF">QYE76_004782</name>
</gene>
<dbReference type="PANTHER" id="PTHR33116">
    <property type="entry name" value="REVERSE TRANSCRIPTASE ZINC-BINDING DOMAIN-CONTAINING PROTEIN-RELATED-RELATED"/>
    <property type="match status" value="1"/>
</dbReference>
<comment type="caution">
    <text evidence="2">The sequence shown here is derived from an EMBL/GenBank/DDBJ whole genome shotgun (WGS) entry which is preliminary data.</text>
</comment>
<evidence type="ECO:0000313" key="2">
    <source>
        <dbReference type="EMBL" id="KAK1630363.1"/>
    </source>
</evidence>
<sequence length="298" mass="32587">MSHPLAMDIPYHVLQYADDTLILCKASPSATACLRQVLEDFAAATGLAINFHKSCFIPMNVHPHAATDMAAVLGCPISTFPQPYLGLPLSPTKLPSSAFGSPLAERFTALFSHCTRQQASVATVVALGLDLQPRLTGAAAAELALTRQIIDDTRLAPFPDDRFIDSPSGPRFSSREAYRMLSPPRPRDESACITWALRLPSKLKIFAYLLDIDRSSTRANLFYKHCAPSEMCASCPTAETGRHLFFDCSLAASVWTLLEVSIPDGQFSIWDIHPPPDSGPHLAYGSCDDSMGYLEEWQ</sequence>
<organism evidence="2 4">
    <name type="scientific">Lolium multiflorum</name>
    <name type="common">Italian ryegrass</name>
    <name type="synonym">Lolium perenne subsp. multiflorum</name>
    <dbReference type="NCBI Taxonomy" id="4521"/>
    <lineage>
        <taxon>Eukaryota</taxon>
        <taxon>Viridiplantae</taxon>
        <taxon>Streptophyta</taxon>
        <taxon>Embryophyta</taxon>
        <taxon>Tracheophyta</taxon>
        <taxon>Spermatophyta</taxon>
        <taxon>Magnoliopsida</taxon>
        <taxon>Liliopsida</taxon>
        <taxon>Poales</taxon>
        <taxon>Poaceae</taxon>
        <taxon>BOP clade</taxon>
        <taxon>Pooideae</taxon>
        <taxon>Poodae</taxon>
        <taxon>Poeae</taxon>
        <taxon>Poeae Chloroplast Group 2 (Poeae type)</taxon>
        <taxon>Loliodinae</taxon>
        <taxon>Loliinae</taxon>
        <taxon>Lolium</taxon>
    </lineage>
</organism>
<keyword evidence="4" id="KW-1185">Reference proteome</keyword>
<feature type="domain" description="Reverse transcriptase" evidence="1">
    <location>
        <begin position="1"/>
        <end position="89"/>
    </location>
</feature>
<dbReference type="PANTHER" id="PTHR33116:SF78">
    <property type="entry name" value="OS12G0587133 PROTEIN"/>
    <property type="match status" value="1"/>
</dbReference>
<dbReference type="InterPro" id="IPR026960">
    <property type="entry name" value="RVT-Znf"/>
</dbReference>
<dbReference type="PROSITE" id="PS50878">
    <property type="entry name" value="RT_POL"/>
    <property type="match status" value="1"/>
</dbReference>
<accession>A0AAD8W2G5</accession>
<evidence type="ECO:0000259" key="1">
    <source>
        <dbReference type="PROSITE" id="PS50878"/>
    </source>
</evidence>
<dbReference type="AlphaFoldDB" id="A0AAD8W2G5"/>
<protein>
    <recommendedName>
        <fullName evidence="1">Reverse transcriptase domain-containing protein</fullName>
    </recommendedName>
</protein>
<name>A0AAD8W2G5_LOLMU</name>
<evidence type="ECO:0000313" key="4">
    <source>
        <dbReference type="Proteomes" id="UP001231189"/>
    </source>
</evidence>
<evidence type="ECO:0000313" key="3">
    <source>
        <dbReference type="EMBL" id="KAK1630467.1"/>
    </source>
</evidence>